<dbReference type="Proteomes" id="UP000297777">
    <property type="component" value="Unassembled WGS sequence"/>
</dbReference>
<reference evidence="3 4" key="1">
    <citation type="submission" date="2017-12" db="EMBL/GenBank/DDBJ databases">
        <title>Comparative genomics of Botrytis spp.</title>
        <authorList>
            <person name="Valero-Jimenez C.A."/>
            <person name="Tapia P."/>
            <person name="Veloso J."/>
            <person name="Silva-Moreno E."/>
            <person name="Staats M."/>
            <person name="Valdes J.H."/>
            <person name="Van Kan J.A.L."/>
        </authorList>
    </citation>
    <scope>NUCLEOTIDE SEQUENCE [LARGE SCALE GENOMIC DNA]</scope>
    <source>
        <strain evidence="3 4">Bt9001</strain>
    </source>
</reference>
<feature type="signal peptide" evidence="2">
    <location>
        <begin position="1"/>
        <end position="20"/>
    </location>
</feature>
<accession>A0A4Z1F3X9</accession>
<evidence type="ECO:0000256" key="2">
    <source>
        <dbReference type="SAM" id="SignalP"/>
    </source>
</evidence>
<keyword evidence="4" id="KW-1185">Reference proteome</keyword>
<feature type="compositionally biased region" description="Acidic residues" evidence="1">
    <location>
        <begin position="177"/>
        <end position="200"/>
    </location>
</feature>
<feature type="region of interest" description="Disordered" evidence="1">
    <location>
        <begin position="43"/>
        <end position="78"/>
    </location>
</feature>
<gene>
    <name evidence="3" type="ORF">BTUL_0010g00800</name>
</gene>
<dbReference type="AlphaFoldDB" id="A0A4Z1F3X9"/>
<evidence type="ECO:0000313" key="3">
    <source>
        <dbReference type="EMBL" id="TGO18410.1"/>
    </source>
</evidence>
<organism evidence="3 4">
    <name type="scientific">Botrytis tulipae</name>
    <dbReference type="NCBI Taxonomy" id="87230"/>
    <lineage>
        <taxon>Eukaryota</taxon>
        <taxon>Fungi</taxon>
        <taxon>Dikarya</taxon>
        <taxon>Ascomycota</taxon>
        <taxon>Pezizomycotina</taxon>
        <taxon>Leotiomycetes</taxon>
        <taxon>Helotiales</taxon>
        <taxon>Sclerotiniaceae</taxon>
        <taxon>Botrytis</taxon>
    </lineage>
</organism>
<dbReference type="EMBL" id="PQXH01000010">
    <property type="protein sequence ID" value="TGO18410.1"/>
    <property type="molecule type" value="Genomic_DNA"/>
</dbReference>
<feature type="compositionally biased region" description="Acidic residues" evidence="1">
    <location>
        <begin position="94"/>
        <end position="116"/>
    </location>
</feature>
<feature type="region of interest" description="Disordered" evidence="1">
    <location>
        <begin position="90"/>
        <end position="116"/>
    </location>
</feature>
<feature type="chain" id="PRO_5021218867" evidence="2">
    <location>
        <begin position="21"/>
        <end position="200"/>
    </location>
</feature>
<evidence type="ECO:0000313" key="4">
    <source>
        <dbReference type="Proteomes" id="UP000297777"/>
    </source>
</evidence>
<evidence type="ECO:0000256" key="1">
    <source>
        <dbReference type="SAM" id="MobiDB-lite"/>
    </source>
</evidence>
<protein>
    <submittedName>
        <fullName evidence="3">Uncharacterized protein</fullName>
    </submittedName>
</protein>
<feature type="region of interest" description="Disordered" evidence="1">
    <location>
        <begin position="167"/>
        <end position="200"/>
    </location>
</feature>
<sequence>MRINIIWFLWSFWSLKRVIYDNNTEVEKTQDPTRMIERMKEEDMMGEDLRNSKFGGDSDEENVENERGVERSEEENGVVELSGFLDVVSRDEQVSDEEVSDEEVSDEEVSDEEVEDGVVESIEFLVSGADIVEELGRISSREEESDEIVCFDGDMINDDNVGEAFGCEDFGGRDDDGYGDVYDDQDDFEDDFEDDHSYDD</sequence>
<proteinExistence type="predicted"/>
<keyword evidence="2" id="KW-0732">Signal</keyword>
<comment type="caution">
    <text evidence="3">The sequence shown here is derived from an EMBL/GenBank/DDBJ whole genome shotgun (WGS) entry which is preliminary data.</text>
</comment>
<name>A0A4Z1F3X9_9HELO</name>